<gene>
    <name evidence="1" type="ORF">ILUMI_25921</name>
</gene>
<sequence length="90" mass="10445">MADLSEQRLTRIALWETLKCICGFKEDEMSIDDQPRSGRPLTSRTDENVEKVRAIVRRRLRNSVRQKFVASIAFKANSGYLWVDWDGIIS</sequence>
<name>A0A8K0C4A3_IGNLU</name>
<organism evidence="1 2">
    <name type="scientific">Ignelater luminosus</name>
    <name type="common">Cucubano</name>
    <name type="synonym">Pyrophorus luminosus</name>
    <dbReference type="NCBI Taxonomy" id="2038154"/>
    <lineage>
        <taxon>Eukaryota</taxon>
        <taxon>Metazoa</taxon>
        <taxon>Ecdysozoa</taxon>
        <taxon>Arthropoda</taxon>
        <taxon>Hexapoda</taxon>
        <taxon>Insecta</taxon>
        <taxon>Pterygota</taxon>
        <taxon>Neoptera</taxon>
        <taxon>Endopterygota</taxon>
        <taxon>Coleoptera</taxon>
        <taxon>Polyphaga</taxon>
        <taxon>Elateriformia</taxon>
        <taxon>Elateroidea</taxon>
        <taxon>Elateridae</taxon>
        <taxon>Agrypninae</taxon>
        <taxon>Pyrophorini</taxon>
        <taxon>Ignelater</taxon>
    </lineage>
</organism>
<comment type="caution">
    <text evidence="1">The sequence shown here is derived from an EMBL/GenBank/DDBJ whole genome shotgun (WGS) entry which is preliminary data.</text>
</comment>
<reference evidence="1" key="1">
    <citation type="submission" date="2019-08" db="EMBL/GenBank/DDBJ databases">
        <title>The genome of the North American firefly Photinus pyralis.</title>
        <authorList>
            <consortium name="Photinus pyralis genome working group"/>
            <person name="Fallon T.R."/>
            <person name="Sander Lower S.E."/>
            <person name="Weng J.-K."/>
        </authorList>
    </citation>
    <scope>NUCLEOTIDE SEQUENCE</scope>
    <source>
        <strain evidence="1">TRF0915ILg1</strain>
        <tissue evidence="1">Whole body</tissue>
    </source>
</reference>
<protein>
    <submittedName>
        <fullName evidence="1">Uncharacterized protein</fullName>
    </submittedName>
</protein>
<evidence type="ECO:0000313" key="2">
    <source>
        <dbReference type="Proteomes" id="UP000801492"/>
    </source>
</evidence>
<dbReference type="Proteomes" id="UP000801492">
    <property type="component" value="Unassembled WGS sequence"/>
</dbReference>
<keyword evidence="2" id="KW-1185">Reference proteome</keyword>
<proteinExistence type="predicted"/>
<dbReference type="OrthoDB" id="6716714at2759"/>
<accession>A0A8K0C4A3</accession>
<dbReference type="AlphaFoldDB" id="A0A8K0C4A3"/>
<dbReference type="EMBL" id="VTPC01090995">
    <property type="protein sequence ID" value="KAF2880250.1"/>
    <property type="molecule type" value="Genomic_DNA"/>
</dbReference>
<evidence type="ECO:0000313" key="1">
    <source>
        <dbReference type="EMBL" id="KAF2880250.1"/>
    </source>
</evidence>